<feature type="domain" description="DUF447" evidence="1">
    <location>
        <begin position="18"/>
        <end position="133"/>
    </location>
</feature>
<dbReference type="GeneID" id="41713319"/>
<evidence type="ECO:0000313" key="4">
    <source>
        <dbReference type="Proteomes" id="UP000324354"/>
    </source>
</evidence>
<name>A0A5C0XSA8_PYRFU</name>
<evidence type="ECO:0000259" key="2">
    <source>
        <dbReference type="Pfam" id="PF20766"/>
    </source>
</evidence>
<dbReference type="InterPro" id="IPR049288">
    <property type="entry name" value="DUF447_C"/>
</dbReference>
<dbReference type="InterPro" id="IPR007386">
    <property type="entry name" value="DUF447_N"/>
</dbReference>
<dbReference type="EMBL" id="CP023154">
    <property type="protein sequence ID" value="QEK79128.1"/>
    <property type="molecule type" value="Genomic_DNA"/>
</dbReference>
<dbReference type="Gene3D" id="1.20.58.290">
    <property type="entry name" value="Hypothetical membrane protein ta0354_69_121"/>
    <property type="match status" value="1"/>
</dbReference>
<dbReference type="AlphaFoldDB" id="A0A5C0XSA8"/>
<dbReference type="InterPro" id="IPR016733">
    <property type="entry name" value="UCP018747"/>
</dbReference>
<reference evidence="3 4" key="1">
    <citation type="submission" date="2017-08" db="EMBL/GenBank/DDBJ databases">
        <title>Resequencing and Reannotation of the genome of Pyrococcus furiosus type strain DSM3638.</title>
        <authorList>
            <person name="Reichelt R.M."/>
            <person name="Bunk B."/>
        </authorList>
    </citation>
    <scope>NUCLEOTIDE SEQUENCE [LARGE SCALE GENOMIC DNA]</scope>
    <source>
        <strain evidence="3 4">DSM 3638</strain>
    </source>
</reference>
<organism evidence="3 4">
    <name type="scientific">Pyrococcus furiosus (strain ATCC 43587 / DSM 3638 / JCM 8422 / Vc1)</name>
    <dbReference type="NCBI Taxonomy" id="186497"/>
    <lineage>
        <taxon>Archaea</taxon>
        <taxon>Methanobacteriati</taxon>
        <taxon>Methanobacteriota</taxon>
        <taxon>Thermococci</taxon>
        <taxon>Thermococcales</taxon>
        <taxon>Thermococcaceae</taxon>
        <taxon>Pyrococcus</taxon>
    </lineage>
</organism>
<dbReference type="RefSeq" id="WP_011012648.1">
    <property type="nucleotide sequence ID" value="NC_003413.1"/>
</dbReference>
<protein>
    <submittedName>
        <fullName evidence="3">DUF447 domain-containing protein</fullName>
    </submittedName>
</protein>
<dbReference type="InterPro" id="IPR012349">
    <property type="entry name" value="Split_barrel_FMN-bd"/>
</dbReference>
<dbReference type="SUPFAM" id="SSF50475">
    <property type="entry name" value="FMN-binding split barrel"/>
    <property type="match status" value="1"/>
</dbReference>
<accession>A0A5C0XSA8</accession>
<gene>
    <name evidence="3" type="ORF">PFDSM3638_07555</name>
</gene>
<dbReference type="Proteomes" id="UP000324354">
    <property type="component" value="Chromosome"/>
</dbReference>
<dbReference type="OrthoDB" id="146030at2157"/>
<dbReference type="GeneID" id="13300811"/>
<dbReference type="Pfam" id="PF04289">
    <property type="entry name" value="DUF447_N"/>
    <property type="match status" value="1"/>
</dbReference>
<sequence>MKLDDSFLTLFPEEDKVYEVLLSTKSNFTPIGVRRQGRVLKFRIFEGRSFRDLEECNYAIIQVVDDTELLAGLAYNLDVKFDVTQGIKVPIRRIEGYPWVEGEVKCRIVKVKDSIGESIAKDCTLTPIYIGIEKRVPRPISRADNVLLELAVLGTRLIVKKKRGLQIKDVAQKIEELYELYRKLGGKSEIAGKIMDILRKHYL</sequence>
<proteinExistence type="predicted"/>
<dbReference type="PIRSF" id="PIRSF018747">
    <property type="entry name" value="UCP018747"/>
    <property type="match status" value="1"/>
</dbReference>
<feature type="domain" description="DUF447" evidence="2">
    <location>
        <begin position="141"/>
        <end position="200"/>
    </location>
</feature>
<evidence type="ECO:0000259" key="1">
    <source>
        <dbReference type="Pfam" id="PF04289"/>
    </source>
</evidence>
<evidence type="ECO:0000313" key="3">
    <source>
        <dbReference type="EMBL" id="QEK79128.1"/>
    </source>
</evidence>
<dbReference type="Gene3D" id="2.30.110.10">
    <property type="entry name" value="Electron Transport, Fmn-binding Protein, Chain A"/>
    <property type="match status" value="1"/>
</dbReference>
<dbReference type="Pfam" id="PF20766">
    <property type="entry name" value="DUF447_C"/>
    <property type="match status" value="1"/>
</dbReference>